<reference evidence="1 2" key="1">
    <citation type="submission" date="2018-07" db="EMBL/GenBank/DDBJ databases">
        <title>Chitinophaga K2CV101002-2 sp. nov., isolated from a monsoon evergreen broad-leaved forest soil.</title>
        <authorList>
            <person name="Lv Y."/>
        </authorList>
    </citation>
    <scope>NUCLEOTIDE SEQUENCE [LARGE SCALE GENOMIC DNA]</scope>
    <source>
        <strain evidence="1 2">GDMCC 1.1288</strain>
    </source>
</reference>
<dbReference type="OrthoDB" id="634553at2"/>
<accession>A0A3E1Y7E3</accession>
<dbReference type="RefSeq" id="WP_116976934.1">
    <property type="nucleotide sequence ID" value="NZ_QPMM01000009.1"/>
</dbReference>
<evidence type="ECO:0000313" key="1">
    <source>
        <dbReference type="EMBL" id="RFS20985.1"/>
    </source>
</evidence>
<evidence type="ECO:0008006" key="3">
    <source>
        <dbReference type="Google" id="ProtNLM"/>
    </source>
</evidence>
<comment type="caution">
    <text evidence="1">The sequence shown here is derived from an EMBL/GenBank/DDBJ whole genome shotgun (WGS) entry which is preliminary data.</text>
</comment>
<gene>
    <name evidence="1" type="ORF">DVR12_16680</name>
</gene>
<proteinExistence type="predicted"/>
<sequence>MRLFTWLVILIFLGMGCKQAPRNVITPAFYYWKQTWDTNNSQQTVLEQLPAKRLYVKLFDVTTTGDNNILPVAVLRTKAPLPKDLEIVPVVFLMNEIWAHADSTLVTKVAELVSQQCANISNISEIQLDCDWTQTTRKAYFNFIEQIRKHPFFRHKTISATIRLYQLKYAAKAGVPPVDKGLLMCYNMGDMRKAGEHNSILDLNTLQSYIGNNTISRYSLPLDIALPLFEWEILFRQGLNYEGIVRNVDVLDPSVFSKTSTQLYTVKKDTVLNGYKLRQNDVIRHEFIDATTLKQASKLIAKQLPHGNRAVIFYHLDSLILRNYPLNELQETIQIFN</sequence>
<dbReference type="EMBL" id="QPMM01000009">
    <property type="protein sequence ID" value="RFS20985.1"/>
    <property type="molecule type" value="Genomic_DNA"/>
</dbReference>
<dbReference type="Proteomes" id="UP000260644">
    <property type="component" value="Unassembled WGS sequence"/>
</dbReference>
<name>A0A3E1Y7E3_9BACT</name>
<evidence type="ECO:0000313" key="2">
    <source>
        <dbReference type="Proteomes" id="UP000260644"/>
    </source>
</evidence>
<organism evidence="1 2">
    <name type="scientific">Chitinophaga silvatica</name>
    <dbReference type="NCBI Taxonomy" id="2282649"/>
    <lineage>
        <taxon>Bacteria</taxon>
        <taxon>Pseudomonadati</taxon>
        <taxon>Bacteroidota</taxon>
        <taxon>Chitinophagia</taxon>
        <taxon>Chitinophagales</taxon>
        <taxon>Chitinophagaceae</taxon>
        <taxon>Chitinophaga</taxon>
    </lineage>
</organism>
<dbReference type="PROSITE" id="PS51257">
    <property type="entry name" value="PROKAR_LIPOPROTEIN"/>
    <property type="match status" value="1"/>
</dbReference>
<dbReference type="AlphaFoldDB" id="A0A3E1Y7E3"/>
<keyword evidence="2" id="KW-1185">Reference proteome</keyword>
<protein>
    <recommendedName>
        <fullName evidence="3">Lipoprotein</fullName>
    </recommendedName>
</protein>